<evidence type="ECO:0000259" key="13">
    <source>
        <dbReference type="SMART" id="SM00013"/>
    </source>
</evidence>
<keyword evidence="5 12" id="KW-0732">Signal</keyword>
<evidence type="ECO:0000256" key="8">
    <source>
        <dbReference type="ARBA" id="ARBA00023084"/>
    </source>
</evidence>
<accession>A0A6P7ZKM6</accession>
<keyword evidence="7 11" id="KW-1133">Transmembrane helix</keyword>
<name>A0A6P7ZKM6_9AMPH</name>
<dbReference type="PANTHER" id="PTHR22650">
    <property type="entry name" value="GLYCOPROTEIN IB BETA"/>
    <property type="match status" value="1"/>
</dbReference>
<dbReference type="RefSeq" id="XP_030075130.1">
    <property type="nucleotide sequence ID" value="XM_030219270.1"/>
</dbReference>
<keyword evidence="9 11" id="KW-0472">Membrane</keyword>
<dbReference type="SMART" id="SM00082">
    <property type="entry name" value="LRRCT"/>
    <property type="match status" value="1"/>
</dbReference>
<organism evidence="15 16">
    <name type="scientific">Microcaecilia unicolor</name>
    <dbReference type="NCBI Taxonomy" id="1415580"/>
    <lineage>
        <taxon>Eukaryota</taxon>
        <taxon>Metazoa</taxon>
        <taxon>Chordata</taxon>
        <taxon>Craniata</taxon>
        <taxon>Vertebrata</taxon>
        <taxon>Euteleostomi</taxon>
        <taxon>Amphibia</taxon>
        <taxon>Gymnophiona</taxon>
        <taxon>Siphonopidae</taxon>
        <taxon>Microcaecilia</taxon>
    </lineage>
</organism>
<dbReference type="InterPro" id="IPR052313">
    <property type="entry name" value="GPIb-IX-V_Complex"/>
</dbReference>
<evidence type="ECO:0000256" key="12">
    <source>
        <dbReference type="SAM" id="SignalP"/>
    </source>
</evidence>
<dbReference type="Proteomes" id="UP000515156">
    <property type="component" value="Chromosome 11"/>
</dbReference>
<dbReference type="GO" id="GO:0016020">
    <property type="term" value="C:membrane"/>
    <property type="evidence" value="ECO:0007669"/>
    <property type="project" value="UniProtKB-SubCell"/>
</dbReference>
<keyword evidence="10" id="KW-1015">Disulfide bond</keyword>
<dbReference type="GO" id="GO:0007596">
    <property type="term" value="P:blood coagulation"/>
    <property type="evidence" value="ECO:0007669"/>
    <property type="project" value="UniProtKB-KW"/>
</dbReference>
<dbReference type="PANTHER" id="PTHR22650:SF7">
    <property type="entry name" value="PLATELET GLYCOPROTEIN IB BETA CHAIN"/>
    <property type="match status" value="1"/>
</dbReference>
<evidence type="ECO:0000256" key="10">
    <source>
        <dbReference type="ARBA" id="ARBA00023157"/>
    </source>
</evidence>
<protein>
    <submittedName>
        <fullName evidence="16">Platelet glycoprotein Ib beta chain</fullName>
    </submittedName>
</protein>
<sequence>MQMRFELKMKCWILLLSVLDFLSLVVCSCPAPCYCNFNTVYCNNMDLTEESLPVAFPPSTDIIHLSQNILTTLPNGIFDGLLDLQEVYLQHNPWTCDCNILYLRSWLQKQQNRKLYRDVVCSSPPSLRGRLIMYLTEDEVLSTCQYWHCSLALICQLCLFIFIILQVILLLLVIIFLRRFQRISKEARSSTKEIYQNTDSYTYNDGYSLSHYSRK</sequence>
<evidence type="ECO:0000256" key="1">
    <source>
        <dbReference type="ARBA" id="ARBA00004479"/>
    </source>
</evidence>
<gene>
    <name evidence="16" type="primary">GP1BB</name>
</gene>
<keyword evidence="4" id="KW-0356">Hemostasis</keyword>
<dbReference type="CTD" id="2812"/>
<dbReference type="OrthoDB" id="676979at2759"/>
<dbReference type="InterPro" id="IPR000372">
    <property type="entry name" value="LRRNT"/>
</dbReference>
<evidence type="ECO:0000256" key="2">
    <source>
        <dbReference type="ARBA" id="ARBA00022614"/>
    </source>
</evidence>
<evidence type="ECO:0000256" key="11">
    <source>
        <dbReference type="SAM" id="Phobius"/>
    </source>
</evidence>
<feature type="chain" id="PRO_5028169801" evidence="12">
    <location>
        <begin position="28"/>
        <end position="215"/>
    </location>
</feature>
<evidence type="ECO:0000259" key="14">
    <source>
        <dbReference type="SMART" id="SM00082"/>
    </source>
</evidence>
<dbReference type="SMART" id="SM00013">
    <property type="entry name" value="LRRNT"/>
    <property type="match status" value="1"/>
</dbReference>
<feature type="signal peptide" evidence="12">
    <location>
        <begin position="1"/>
        <end position="27"/>
    </location>
</feature>
<feature type="domain" description="LRRNT" evidence="13">
    <location>
        <begin position="28"/>
        <end position="62"/>
    </location>
</feature>
<dbReference type="KEGG" id="muo:115480529"/>
<keyword evidence="8" id="KW-0094">Blood coagulation</keyword>
<dbReference type="GO" id="GO:0007155">
    <property type="term" value="P:cell adhesion"/>
    <property type="evidence" value="ECO:0007669"/>
    <property type="project" value="UniProtKB-KW"/>
</dbReference>
<keyword evidence="15" id="KW-1185">Reference proteome</keyword>
<evidence type="ECO:0000256" key="3">
    <source>
        <dbReference type="ARBA" id="ARBA00022692"/>
    </source>
</evidence>
<dbReference type="SUPFAM" id="SSF52058">
    <property type="entry name" value="L domain-like"/>
    <property type="match status" value="1"/>
</dbReference>
<dbReference type="InterPro" id="IPR000483">
    <property type="entry name" value="Cys-rich_flank_reg_C"/>
</dbReference>
<feature type="domain" description="LRRCT" evidence="14">
    <location>
        <begin position="92"/>
        <end position="145"/>
    </location>
</feature>
<keyword evidence="2" id="KW-0433">Leucine-rich repeat</keyword>
<feature type="transmembrane region" description="Helical" evidence="11">
    <location>
        <begin position="151"/>
        <end position="177"/>
    </location>
</feature>
<proteinExistence type="predicted"/>
<evidence type="ECO:0000256" key="7">
    <source>
        <dbReference type="ARBA" id="ARBA00022989"/>
    </source>
</evidence>
<evidence type="ECO:0000313" key="15">
    <source>
        <dbReference type="Proteomes" id="UP000515156"/>
    </source>
</evidence>
<dbReference type="Gene3D" id="3.80.10.10">
    <property type="entry name" value="Ribonuclease Inhibitor"/>
    <property type="match status" value="1"/>
</dbReference>
<dbReference type="InParanoid" id="A0A6P7ZKM6"/>
<keyword evidence="6" id="KW-0130">Cell adhesion</keyword>
<evidence type="ECO:0000256" key="9">
    <source>
        <dbReference type="ARBA" id="ARBA00023136"/>
    </source>
</evidence>
<evidence type="ECO:0000313" key="16">
    <source>
        <dbReference type="RefSeq" id="XP_030075130.1"/>
    </source>
</evidence>
<dbReference type="FunCoup" id="A0A6P7ZKM6">
    <property type="interactions" value="957"/>
</dbReference>
<dbReference type="GeneID" id="115480529"/>
<dbReference type="InterPro" id="IPR032675">
    <property type="entry name" value="LRR_dom_sf"/>
</dbReference>
<comment type="subcellular location">
    <subcellularLocation>
        <location evidence="1">Membrane</location>
        <topology evidence="1">Single-pass type I membrane protein</topology>
    </subcellularLocation>
</comment>
<evidence type="ECO:0000256" key="4">
    <source>
        <dbReference type="ARBA" id="ARBA00022696"/>
    </source>
</evidence>
<reference evidence="16" key="2">
    <citation type="submission" date="2025-08" db="UniProtKB">
        <authorList>
            <consortium name="RefSeq"/>
        </authorList>
    </citation>
    <scope>IDENTIFICATION</scope>
</reference>
<reference evidence="15" key="1">
    <citation type="submission" date="2024-06" db="UniProtKB">
        <authorList>
            <consortium name="RefSeq"/>
        </authorList>
    </citation>
    <scope>NUCLEOTIDE SEQUENCE [LARGE SCALE GENOMIC DNA]</scope>
</reference>
<evidence type="ECO:0000256" key="5">
    <source>
        <dbReference type="ARBA" id="ARBA00022729"/>
    </source>
</evidence>
<keyword evidence="3 11" id="KW-0812">Transmembrane</keyword>
<dbReference type="AlphaFoldDB" id="A0A6P7ZKM6"/>
<evidence type="ECO:0000256" key="6">
    <source>
        <dbReference type="ARBA" id="ARBA00022889"/>
    </source>
</evidence>